<comment type="caution">
    <text evidence="1">The sequence shown here is derived from an EMBL/GenBank/DDBJ whole genome shotgun (WGS) entry which is preliminary data.</text>
</comment>
<gene>
    <name evidence="1" type="ORF">T07_164</name>
</gene>
<dbReference type="Proteomes" id="UP000054630">
    <property type="component" value="Unassembled WGS sequence"/>
</dbReference>
<dbReference type="OrthoDB" id="5934789at2759"/>
<organism evidence="1 2">
    <name type="scientific">Trichinella nelsoni</name>
    <dbReference type="NCBI Taxonomy" id="6336"/>
    <lineage>
        <taxon>Eukaryota</taxon>
        <taxon>Metazoa</taxon>
        <taxon>Ecdysozoa</taxon>
        <taxon>Nematoda</taxon>
        <taxon>Enoplea</taxon>
        <taxon>Dorylaimia</taxon>
        <taxon>Trichinellida</taxon>
        <taxon>Trichinellidae</taxon>
        <taxon>Trichinella</taxon>
    </lineage>
</organism>
<reference evidence="1 2" key="1">
    <citation type="submission" date="2015-01" db="EMBL/GenBank/DDBJ databases">
        <title>Evolution of Trichinella species and genotypes.</title>
        <authorList>
            <person name="Korhonen P.K."/>
            <person name="Edoardo P."/>
            <person name="Giuseppe L.R."/>
            <person name="Gasser R.B."/>
        </authorList>
    </citation>
    <scope>NUCLEOTIDE SEQUENCE [LARGE SCALE GENOMIC DNA]</scope>
    <source>
        <strain evidence="1">ISS37</strain>
    </source>
</reference>
<keyword evidence="2" id="KW-1185">Reference proteome</keyword>
<protein>
    <submittedName>
        <fullName evidence="1">Uncharacterized protein</fullName>
    </submittedName>
</protein>
<accession>A0A0V0S3T6</accession>
<evidence type="ECO:0000313" key="2">
    <source>
        <dbReference type="Proteomes" id="UP000054630"/>
    </source>
</evidence>
<name>A0A0V0S3T6_9BILA</name>
<proteinExistence type="predicted"/>
<dbReference type="EMBL" id="JYDL01000039">
    <property type="protein sequence ID" value="KRX21421.1"/>
    <property type="molecule type" value="Genomic_DNA"/>
</dbReference>
<dbReference type="AlphaFoldDB" id="A0A0V0S3T6"/>
<sequence>MLADLKCCPSVNERRNILIGVTYPLERCAQDTGRAKTRRTSVRKGSCALIVKGTKQPFG</sequence>
<evidence type="ECO:0000313" key="1">
    <source>
        <dbReference type="EMBL" id="KRX21421.1"/>
    </source>
</evidence>